<dbReference type="PROSITE" id="PS50146">
    <property type="entry name" value="DAGK"/>
    <property type="match status" value="1"/>
</dbReference>
<feature type="domain" description="DAGKc" evidence="5">
    <location>
        <begin position="240"/>
        <end position="386"/>
    </location>
</feature>
<protein>
    <submittedName>
        <fullName evidence="6">Sphingosine kinase</fullName>
    </submittedName>
</protein>
<reference evidence="6 7" key="1">
    <citation type="journal article" date="2014" name="Mol. Plant">
        <title>Chromosome Scale Genome Assembly and Transcriptome Profiling of Nannochloropsis gaditana in Nitrogen Depletion.</title>
        <authorList>
            <person name="Corteggiani Carpinelli E."/>
            <person name="Telatin A."/>
            <person name="Vitulo N."/>
            <person name="Forcato C."/>
            <person name="D'Angelo M."/>
            <person name="Schiavon R."/>
            <person name="Vezzi A."/>
            <person name="Giacometti G.M."/>
            <person name="Morosinotto T."/>
            <person name="Valle G."/>
        </authorList>
    </citation>
    <scope>NUCLEOTIDE SEQUENCE [LARGE SCALE GENOMIC DNA]</scope>
    <source>
        <strain evidence="6 7">B-31</strain>
    </source>
</reference>
<evidence type="ECO:0000313" key="7">
    <source>
        <dbReference type="Proteomes" id="UP000019335"/>
    </source>
</evidence>
<dbReference type="InterPro" id="IPR017438">
    <property type="entry name" value="ATP-NAD_kinase_N"/>
</dbReference>
<evidence type="ECO:0000313" key="6">
    <source>
        <dbReference type="EMBL" id="EWM28757.1"/>
    </source>
</evidence>
<keyword evidence="2" id="KW-0547">Nucleotide-binding</keyword>
<dbReference type="GO" id="GO:0016020">
    <property type="term" value="C:membrane"/>
    <property type="evidence" value="ECO:0007669"/>
    <property type="project" value="TreeGrafter"/>
</dbReference>
<keyword evidence="3 6" id="KW-0418">Kinase</keyword>
<evidence type="ECO:0000259" key="5">
    <source>
        <dbReference type="PROSITE" id="PS50146"/>
    </source>
</evidence>
<dbReference type="GO" id="GO:0005524">
    <property type="term" value="F:ATP binding"/>
    <property type="evidence" value="ECO:0007669"/>
    <property type="project" value="UniProtKB-KW"/>
</dbReference>
<keyword evidence="4" id="KW-0067">ATP-binding</keyword>
<sequence>MLGGWAKPCSVYVIICHTNARSALLAATRPCLESPIAFMREAREERVLLSLTLPRVLAARQAGGARRASAKFKRGLGTYGRHSFSFSHPSKGLFRPNIFTRLRQCDKYHTILLMENGDAFIDLISKKRVQLVIKGGDPCIEVGGGLQVSLYDVIGSAVIETQQSEGTKLLVYAYPRSVGRQYPCGKVYPIAKRRPQYLHFMTPKAQLAKRWDQRIKELAWRESWLSRQDGLDGTHKSKRWRQRRLLVVLNPAAGRGQSQAVYTSVVAPMLEQAGVAHELVVTRKAQEAKSLMHNLNTEAWDCVVAIGGDGLLSEIVQGLYSQDPVSCHPLTRLPLAIVPSGTGNGMAASFLYQQAEVPCPINAMFLILKAKSTVPADLSLVEASDGQRMSFLALSFGLVADVDLESEVIRWAGSFRMDLFALYAILRLRSYRARLSYLPSKEGPPPRAAALPPLRARLPDASGWVHMEHDFLMVLISHVSHIAESAHSNPGKRMGDGTLQILVLRRQPSLSRLRLISLFLALERGYHVTADEVEIYNAVAYRLESLTERGVYTLDGEAVPCGSIQGRILPQAMRILGSAVLERQEK</sequence>
<dbReference type="GO" id="GO:0046512">
    <property type="term" value="P:sphingosine biosynthetic process"/>
    <property type="evidence" value="ECO:0007669"/>
    <property type="project" value="TreeGrafter"/>
</dbReference>
<dbReference type="Gene3D" id="3.40.50.10330">
    <property type="entry name" value="Probable inorganic polyphosphate/atp-NAD kinase, domain 1"/>
    <property type="match status" value="1"/>
</dbReference>
<dbReference type="InterPro" id="IPR016064">
    <property type="entry name" value="NAD/diacylglycerol_kinase_sf"/>
</dbReference>
<dbReference type="InterPro" id="IPR050187">
    <property type="entry name" value="Lipid_Phosphate_FormReg"/>
</dbReference>
<dbReference type="EMBL" id="AZIL01000274">
    <property type="protein sequence ID" value="EWM28757.1"/>
    <property type="molecule type" value="Genomic_DNA"/>
</dbReference>
<accession>W7TRE5</accession>
<dbReference type="Pfam" id="PF00781">
    <property type="entry name" value="DAGK_cat"/>
    <property type="match status" value="1"/>
</dbReference>
<keyword evidence="1" id="KW-0808">Transferase</keyword>
<evidence type="ECO:0000256" key="3">
    <source>
        <dbReference type="ARBA" id="ARBA00022777"/>
    </source>
</evidence>
<evidence type="ECO:0000256" key="2">
    <source>
        <dbReference type="ARBA" id="ARBA00022741"/>
    </source>
</evidence>
<dbReference type="SUPFAM" id="SSF111331">
    <property type="entry name" value="NAD kinase/diacylglycerol kinase-like"/>
    <property type="match status" value="1"/>
</dbReference>
<dbReference type="OrthoDB" id="3853857at2759"/>
<dbReference type="PANTHER" id="PTHR12358:SF31">
    <property type="entry name" value="ACYLGLYCEROL KINASE, MITOCHONDRIAL"/>
    <property type="match status" value="1"/>
</dbReference>
<name>W7TRE5_9STRA</name>
<organism evidence="6 7">
    <name type="scientific">Nannochloropsis gaditana</name>
    <dbReference type="NCBI Taxonomy" id="72520"/>
    <lineage>
        <taxon>Eukaryota</taxon>
        <taxon>Sar</taxon>
        <taxon>Stramenopiles</taxon>
        <taxon>Ochrophyta</taxon>
        <taxon>Eustigmatophyceae</taxon>
        <taxon>Eustigmatales</taxon>
        <taxon>Monodopsidaceae</taxon>
        <taxon>Nannochloropsis</taxon>
    </lineage>
</organism>
<gene>
    <name evidence="6" type="ORF">Naga_100002g79</name>
</gene>
<evidence type="ECO:0000256" key="1">
    <source>
        <dbReference type="ARBA" id="ARBA00022679"/>
    </source>
</evidence>
<dbReference type="InterPro" id="IPR045540">
    <property type="entry name" value="YegS/DAGK_C"/>
</dbReference>
<keyword evidence="7" id="KW-1185">Reference proteome</keyword>
<dbReference type="SMART" id="SM00046">
    <property type="entry name" value="DAGKc"/>
    <property type="match status" value="1"/>
</dbReference>
<proteinExistence type="predicted"/>
<dbReference type="InterPro" id="IPR001206">
    <property type="entry name" value="Diacylglycerol_kinase_cat_dom"/>
</dbReference>
<dbReference type="GO" id="GO:0005737">
    <property type="term" value="C:cytoplasm"/>
    <property type="evidence" value="ECO:0007669"/>
    <property type="project" value="TreeGrafter"/>
</dbReference>
<comment type="caution">
    <text evidence="6">The sequence shown here is derived from an EMBL/GenBank/DDBJ whole genome shotgun (WGS) entry which is preliminary data.</text>
</comment>
<dbReference type="GO" id="GO:0001727">
    <property type="term" value="F:lipid kinase activity"/>
    <property type="evidence" value="ECO:0007669"/>
    <property type="project" value="TreeGrafter"/>
</dbReference>
<dbReference type="AlphaFoldDB" id="W7TRE5"/>
<dbReference type="Gene3D" id="2.60.200.40">
    <property type="match status" value="1"/>
</dbReference>
<dbReference type="Pfam" id="PF19279">
    <property type="entry name" value="YegS_C"/>
    <property type="match status" value="1"/>
</dbReference>
<dbReference type="PANTHER" id="PTHR12358">
    <property type="entry name" value="SPHINGOSINE KINASE"/>
    <property type="match status" value="1"/>
</dbReference>
<evidence type="ECO:0000256" key="4">
    <source>
        <dbReference type="ARBA" id="ARBA00022840"/>
    </source>
</evidence>
<dbReference type="Proteomes" id="UP000019335">
    <property type="component" value="Chromosome 4"/>
</dbReference>